<organism evidence="2 3">
    <name type="scientific">Candidatus Mycolicibacterium alkanivorans</name>
    <dbReference type="NCBI Taxonomy" id="2954114"/>
    <lineage>
        <taxon>Bacteria</taxon>
        <taxon>Bacillati</taxon>
        <taxon>Actinomycetota</taxon>
        <taxon>Actinomycetes</taxon>
        <taxon>Mycobacteriales</taxon>
        <taxon>Mycobacteriaceae</taxon>
        <taxon>Mycolicibacterium</taxon>
    </lineage>
</organism>
<name>A0ABS9YXG7_9MYCO</name>
<evidence type="ECO:0000313" key="3">
    <source>
        <dbReference type="Proteomes" id="UP001139068"/>
    </source>
</evidence>
<protein>
    <recommendedName>
        <fullName evidence="4">Capsular polysaccharide biosynthesis protein</fullName>
    </recommendedName>
</protein>
<gene>
    <name evidence="2" type="ORF">K9U37_13885</name>
</gene>
<comment type="caution">
    <text evidence="2">The sequence shown here is derived from an EMBL/GenBank/DDBJ whole genome shotgun (WGS) entry which is preliminary data.</text>
</comment>
<dbReference type="EMBL" id="JAIVFL010000001">
    <property type="protein sequence ID" value="MCI4675905.1"/>
    <property type="molecule type" value="Genomic_DNA"/>
</dbReference>
<evidence type="ECO:0008006" key="4">
    <source>
        <dbReference type="Google" id="ProtNLM"/>
    </source>
</evidence>
<feature type="region of interest" description="Disordered" evidence="1">
    <location>
        <begin position="194"/>
        <end position="248"/>
    </location>
</feature>
<evidence type="ECO:0000313" key="2">
    <source>
        <dbReference type="EMBL" id="MCI4675905.1"/>
    </source>
</evidence>
<dbReference type="Proteomes" id="UP001139068">
    <property type="component" value="Unassembled WGS sequence"/>
</dbReference>
<keyword evidence="3" id="KW-1185">Reference proteome</keyword>
<feature type="compositionally biased region" description="Basic and acidic residues" evidence="1">
    <location>
        <begin position="194"/>
        <end position="230"/>
    </location>
</feature>
<accession>A0ABS9YXG7</accession>
<evidence type="ECO:0000256" key="1">
    <source>
        <dbReference type="SAM" id="MobiDB-lite"/>
    </source>
</evidence>
<reference evidence="2" key="1">
    <citation type="journal article" date="2022" name="ISME J.">
        <title>Identification of active gaseous-alkane degraders at natural gas seeps.</title>
        <authorList>
            <person name="Farhan Ul Haque M."/>
            <person name="Hernandez M."/>
            <person name="Crombie A.T."/>
            <person name="Murrell J.C."/>
        </authorList>
    </citation>
    <scope>NUCLEOTIDE SEQUENCE</scope>
    <source>
        <strain evidence="2">ANDR5</strain>
    </source>
</reference>
<proteinExistence type="predicted"/>
<dbReference type="RefSeq" id="WP_243072162.1">
    <property type="nucleotide sequence ID" value="NZ_JAIVFL010000001.1"/>
</dbReference>
<sequence>MIIIAFAAVAGYAGFQSTNGEAQSQMSVLVVPPWYLEDASVPNPMLNLTDRTTQLASTLVVALQSSDAAAFVEGAGATGYSVTNLRDNLRFPEPTSVIQFDVTGPDEQSAHAGAQRLAIKAGQILNQLQIDATVGEPTNMAKLQEIVPPQDTSSGVGKQQVRASASFAAAALIAGLLLSWGVDAILDRRRRSRTGDLDDKGAAQERQDEPQEKIAHPLAEDAHPPLEESTRQLVRNGHYVQESAGWSE</sequence>